<reference evidence="6" key="1">
    <citation type="submission" date="2021-01" db="EMBL/GenBank/DDBJ databases">
        <title>Whole genome shotgun sequence of Actinocatenispora rupis NBRC 107355.</title>
        <authorList>
            <person name="Komaki H."/>
            <person name="Tamura T."/>
        </authorList>
    </citation>
    <scope>NUCLEOTIDE SEQUENCE</scope>
    <source>
        <strain evidence="6">NBRC 107355</strain>
    </source>
</reference>
<evidence type="ECO:0000256" key="2">
    <source>
        <dbReference type="ARBA" id="ARBA00023015"/>
    </source>
</evidence>
<keyword evidence="3" id="KW-0238">DNA-binding</keyword>
<evidence type="ECO:0000313" key="6">
    <source>
        <dbReference type="EMBL" id="GID11625.1"/>
    </source>
</evidence>
<dbReference type="Pfam" id="PF00126">
    <property type="entry name" value="HTH_1"/>
    <property type="match status" value="1"/>
</dbReference>
<name>A0A8J3IZD4_9ACTN</name>
<evidence type="ECO:0000313" key="7">
    <source>
        <dbReference type="Proteomes" id="UP000612808"/>
    </source>
</evidence>
<dbReference type="GO" id="GO:0032993">
    <property type="term" value="C:protein-DNA complex"/>
    <property type="evidence" value="ECO:0007669"/>
    <property type="project" value="TreeGrafter"/>
</dbReference>
<dbReference type="RefSeq" id="WP_203657633.1">
    <property type="nucleotide sequence ID" value="NZ_BAAAZM010000001.1"/>
</dbReference>
<dbReference type="CDD" id="cd08423">
    <property type="entry name" value="PBP2_LTTR_like_6"/>
    <property type="match status" value="1"/>
</dbReference>
<dbReference type="InterPro" id="IPR036390">
    <property type="entry name" value="WH_DNA-bd_sf"/>
</dbReference>
<sequence length="305" mass="32479">MIDVPRLMVLRAAAARGSMAAAARQLRITPSAVSQQVAALERQVGAPLVERRTTGITLTAPGRRLVAAADTIAAELAKAERHVADIAAGDRGSLAVATFASAGQRLLPEAVSGLATDRPNAEVKVMEAEPHAAVPMVRRGEADLAVVYHFSTPRPPDDWGIGDTLRYVPLRRDPVRVVLPADHRLAHHGTVRLADLATEPWVQGWADVGEMLDHYAAVAGFRPRVACYASDYLFMQSVVAAGMGVALVPTVALATDSTTGPLSGLVARPVDPTPIRYVGAVHPTDRWRSPLTEELLTRLRATVAD</sequence>
<dbReference type="GO" id="GO:0003700">
    <property type="term" value="F:DNA-binding transcription factor activity"/>
    <property type="evidence" value="ECO:0007669"/>
    <property type="project" value="InterPro"/>
</dbReference>
<evidence type="ECO:0000256" key="3">
    <source>
        <dbReference type="ARBA" id="ARBA00023125"/>
    </source>
</evidence>
<dbReference type="SUPFAM" id="SSF53850">
    <property type="entry name" value="Periplasmic binding protein-like II"/>
    <property type="match status" value="1"/>
</dbReference>
<dbReference type="PANTHER" id="PTHR30346">
    <property type="entry name" value="TRANSCRIPTIONAL DUAL REGULATOR HCAR-RELATED"/>
    <property type="match status" value="1"/>
</dbReference>
<gene>
    <name evidence="6" type="ORF">Aru02nite_25140</name>
</gene>
<accession>A0A8J3IZD4</accession>
<keyword evidence="7" id="KW-1185">Reference proteome</keyword>
<dbReference type="SUPFAM" id="SSF46785">
    <property type="entry name" value="Winged helix' DNA-binding domain"/>
    <property type="match status" value="1"/>
</dbReference>
<comment type="similarity">
    <text evidence="1">Belongs to the LysR transcriptional regulatory family.</text>
</comment>
<organism evidence="6 7">
    <name type="scientific">Actinocatenispora rupis</name>
    <dbReference type="NCBI Taxonomy" id="519421"/>
    <lineage>
        <taxon>Bacteria</taxon>
        <taxon>Bacillati</taxon>
        <taxon>Actinomycetota</taxon>
        <taxon>Actinomycetes</taxon>
        <taxon>Micromonosporales</taxon>
        <taxon>Micromonosporaceae</taxon>
        <taxon>Actinocatenispora</taxon>
    </lineage>
</organism>
<evidence type="ECO:0000256" key="4">
    <source>
        <dbReference type="ARBA" id="ARBA00023163"/>
    </source>
</evidence>
<keyword evidence="4" id="KW-0804">Transcription</keyword>
<proteinExistence type="inferred from homology"/>
<dbReference type="EMBL" id="BOMB01000013">
    <property type="protein sequence ID" value="GID11625.1"/>
    <property type="molecule type" value="Genomic_DNA"/>
</dbReference>
<dbReference type="InterPro" id="IPR036388">
    <property type="entry name" value="WH-like_DNA-bd_sf"/>
</dbReference>
<evidence type="ECO:0000256" key="1">
    <source>
        <dbReference type="ARBA" id="ARBA00009437"/>
    </source>
</evidence>
<comment type="caution">
    <text evidence="6">The sequence shown here is derived from an EMBL/GenBank/DDBJ whole genome shotgun (WGS) entry which is preliminary data.</text>
</comment>
<evidence type="ECO:0000259" key="5">
    <source>
        <dbReference type="PROSITE" id="PS50931"/>
    </source>
</evidence>
<feature type="domain" description="HTH lysR-type" evidence="5">
    <location>
        <begin position="2"/>
        <end position="59"/>
    </location>
</feature>
<dbReference type="Gene3D" id="1.10.10.10">
    <property type="entry name" value="Winged helix-like DNA-binding domain superfamily/Winged helix DNA-binding domain"/>
    <property type="match status" value="1"/>
</dbReference>
<dbReference type="PROSITE" id="PS50931">
    <property type="entry name" value="HTH_LYSR"/>
    <property type="match status" value="1"/>
</dbReference>
<dbReference type="Gene3D" id="3.40.190.10">
    <property type="entry name" value="Periplasmic binding protein-like II"/>
    <property type="match status" value="2"/>
</dbReference>
<dbReference type="PANTHER" id="PTHR30346:SF29">
    <property type="entry name" value="LYSR SUBSTRATE-BINDING"/>
    <property type="match status" value="1"/>
</dbReference>
<dbReference type="InterPro" id="IPR000847">
    <property type="entry name" value="LysR_HTH_N"/>
</dbReference>
<protein>
    <submittedName>
        <fullName evidence="6">LysR family transcriptional regulator</fullName>
    </submittedName>
</protein>
<dbReference type="GO" id="GO:0003677">
    <property type="term" value="F:DNA binding"/>
    <property type="evidence" value="ECO:0007669"/>
    <property type="project" value="UniProtKB-KW"/>
</dbReference>
<dbReference type="AlphaFoldDB" id="A0A8J3IZD4"/>
<keyword evidence="2" id="KW-0805">Transcription regulation</keyword>
<dbReference type="InterPro" id="IPR005119">
    <property type="entry name" value="LysR_subst-bd"/>
</dbReference>
<dbReference type="Pfam" id="PF03466">
    <property type="entry name" value="LysR_substrate"/>
    <property type="match status" value="1"/>
</dbReference>
<dbReference type="Proteomes" id="UP000612808">
    <property type="component" value="Unassembled WGS sequence"/>
</dbReference>